<accession>A0AAD6G127</accession>
<name>A0AAD6G127_9EURO</name>
<sequence>MTKPAEKAAFPDKSGPKNKWSYIEKGQVVKVFNASVVGILVELIKYEKQNFTGEVNHSQLI</sequence>
<evidence type="ECO:0000313" key="2">
    <source>
        <dbReference type="Proteomes" id="UP001213681"/>
    </source>
</evidence>
<reference evidence="1" key="2">
    <citation type="journal article" date="2023" name="IMA Fungus">
        <title>Comparative genomic study of the Penicillium genus elucidates a diverse pangenome and 15 lateral gene transfer events.</title>
        <authorList>
            <person name="Petersen C."/>
            <person name="Sorensen T."/>
            <person name="Nielsen M.R."/>
            <person name="Sondergaard T.E."/>
            <person name="Sorensen J.L."/>
            <person name="Fitzpatrick D.A."/>
            <person name="Frisvad J.C."/>
            <person name="Nielsen K.L."/>
        </authorList>
    </citation>
    <scope>NUCLEOTIDE SEQUENCE</scope>
    <source>
        <strain evidence="1">IBT 16125</strain>
    </source>
</reference>
<keyword evidence="2" id="KW-1185">Reference proteome</keyword>
<dbReference type="AlphaFoldDB" id="A0AAD6G127"/>
<reference evidence="1" key="1">
    <citation type="submission" date="2022-12" db="EMBL/GenBank/DDBJ databases">
        <authorList>
            <person name="Petersen C."/>
        </authorList>
    </citation>
    <scope>NUCLEOTIDE SEQUENCE</scope>
    <source>
        <strain evidence="1">IBT 16125</strain>
    </source>
</reference>
<dbReference type="Proteomes" id="UP001213681">
    <property type="component" value="Unassembled WGS sequence"/>
</dbReference>
<gene>
    <name evidence="1" type="ORF">N7458_007432</name>
</gene>
<dbReference type="RefSeq" id="XP_056763640.1">
    <property type="nucleotide sequence ID" value="XM_056910814.1"/>
</dbReference>
<proteinExistence type="predicted"/>
<organism evidence="1 2">
    <name type="scientific">Penicillium daleae</name>
    <dbReference type="NCBI Taxonomy" id="63821"/>
    <lineage>
        <taxon>Eukaryota</taxon>
        <taxon>Fungi</taxon>
        <taxon>Dikarya</taxon>
        <taxon>Ascomycota</taxon>
        <taxon>Pezizomycotina</taxon>
        <taxon>Eurotiomycetes</taxon>
        <taxon>Eurotiomycetidae</taxon>
        <taxon>Eurotiales</taxon>
        <taxon>Aspergillaceae</taxon>
        <taxon>Penicillium</taxon>
    </lineage>
</organism>
<dbReference type="EMBL" id="JAPVEA010000007">
    <property type="protein sequence ID" value="KAJ5443560.1"/>
    <property type="molecule type" value="Genomic_DNA"/>
</dbReference>
<dbReference type="GeneID" id="81601057"/>
<protein>
    <submittedName>
        <fullName evidence="1">Uncharacterized protein</fullName>
    </submittedName>
</protein>
<comment type="caution">
    <text evidence="1">The sequence shown here is derived from an EMBL/GenBank/DDBJ whole genome shotgun (WGS) entry which is preliminary data.</text>
</comment>
<evidence type="ECO:0000313" key="1">
    <source>
        <dbReference type="EMBL" id="KAJ5443560.1"/>
    </source>
</evidence>